<proteinExistence type="predicted"/>
<gene>
    <name evidence="1" type="ORF">SAMN05444406_103116</name>
</gene>
<dbReference type="STRING" id="937334.SAMN05444406_103116"/>
<evidence type="ECO:0008006" key="3">
    <source>
        <dbReference type="Google" id="ProtNLM"/>
    </source>
</evidence>
<reference evidence="1 2" key="1">
    <citation type="submission" date="2016-10" db="EMBL/GenBank/DDBJ databases">
        <authorList>
            <person name="de Groot N.N."/>
        </authorList>
    </citation>
    <scope>NUCLEOTIDE SEQUENCE [LARGE SCALE GENOMIC DNA]</scope>
    <source>
        <strain evidence="1 2">DSM 20678</strain>
    </source>
</reference>
<evidence type="ECO:0000313" key="2">
    <source>
        <dbReference type="Proteomes" id="UP000198577"/>
    </source>
</evidence>
<dbReference type="EMBL" id="FOXR01000003">
    <property type="protein sequence ID" value="SFP76077.1"/>
    <property type="molecule type" value="Genomic_DNA"/>
</dbReference>
<dbReference type="Gene3D" id="1.50.10.10">
    <property type="match status" value="1"/>
</dbReference>
<evidence type="ECO:0000313" key="1">
    <source>
        <dbReference type="EMBL" id="SFP76077.1"/>
    </source>
</evidence>
<keyword evidence="2" id="KW-1185">Reference proteome</keyword>
<dbReference type="SUPFAM" id="SSF48208">
    <property type="entry name" value="Six-hairpin glycosidases"/>
    <property type="match status" value="1"/>
</dbReference>
<dbReference type="InterPro" id="IPR008928">
    <property type="entry name" value="6-hairpin_glycosidase_sf"/>
</dbReference>
<sequence length="690" mass="79244">MSVNIDRYELVRRHNPVLKDIDPWSPLSVGNGEFAFTVDITGLQTFTEIYDSYTPLCTQSQWGWHSFKPADNKNFFRDNLKLEKFIVNGREVGYATSAEGQEELFNYLRQNPHRLNLANIGFDFSSLGEKPVHLIDRGSIHQELDLWQGVITSRFCIIGYPVWVKTCCHPELDAVAVKAQSPLIKDKKLKILFRFPYGSPAKNASDWESDNKHDTKVILANENTVDLLRIIDDERIFVRISFNKGTRLSRQARHKFVLENTSSNDTIEFTCMFSPIPIRQRELTFEAAEEASKKHWESFWLEGGAIELAHSQDERAIELERRIVLSQYLTAIQCAGSMPPQETGLTCNSWYGKFHLEMHYWHAAHFPLWNRARLLEKSLWWYMSIMDKAEELAASQGYRGARWPKMVAYDGLDSPSPIGPLLIWQQPHPIMYAELCYRAHPDRQTLERYCELVFKTAEFMASYVIYDAKNDRYVLGPGLIPAQENHSPHIALNPTFELEYWRFGLKIAGLWRRRLGLPLKPKWEEIISKLSKLPEKDGVYLAHENCPDTFTRFNHDHPSMLCALGMLPGSMVDRDVMAATLDRVLSSWDFESMWGWDFPVMAMTATRLGQPEKAIDILLMDAPKNTYLPNGHNKQGDRSDLPLYLPGNGALLIAVAMMAAGWDGSADKDAPGFPRNSKWKVLWEKINPLP</sequence>
<protein>
    <recommendedName>
        <fullName evidence="3">Glycoside hydrolase family 65</fullName>
    </recommendedName>
</protein>
<dbReference type="InterPro" id="IPR012341">
    <property type="entry name" value="6hp_glycosidase-like_sf"/>
</dbReference>
<accession>A0A1I5T082</accession>
<dbReference type="Proteomes" id="UP000198577">
    <property type="component" value="Unassembled WGS sequence"/>
</dbReference>
<dbReference type="AlphaFoldDB" id="A0A1I5T082"/>
<organism evidence="1 2">
    <name type="scientific">Caldicoprobacter faecalis</name>
    <dbReference type="NCBI Taxonomy" id="937334"/>
    <lineage>
        <taxon>Bacteria</taxon>
        <taxon>Bacillati</taxon>
        <taxon>Bacillota</taxon>
        <taxon>Clostridia</taxon>
        <taxon>Caldicoprobacterales</taxon>
        <taxon>Caldicoprobacteraceae</taxon>
        <taxon>Caldicoprobacter</taxon>
    </lineage>
</organism>
<name>A0A1I5T082_9FIRM</name>
<dbReference type="GO" id="GO:0005975">
    <property type="term" value="P:carbohydrate metabolic process"/>
    <property type="evidence" value="ECO:0007669"/>
    <property type="project" value="InterPro"/>
</dbReference>
<dbReference type="RefSeq" id="WP_242948227.1">
    <property type="nucleotide sequence ID" value="NZ_FOXR01000003.1"/>
</dbReference>